<evidence type="ECO:0008006" key="3">
    <source>
        <dbReference type="Google" id="ProtNLM"/>
    </source>
</evidence>
<organism evidence="1 2">
    <name type="scientific">cyanobacterium endosymbiont of Braarudosphaera bigelowii</name>
    <dbReference type="NCBI Taxonomy" id="1285375"/>
    <lineage>
        <taxon>Bacteria</taxon>
        <taxon>Bacillati</taxon>
        <taxon>Cyanobacteriota</taxon>
        <taxon>Cyanophyceae</taxon>
        <taxon>Oscillatoriophycideae</taxon>
        <taxon>Chroococcales</taxon>
        <taxon>Aphanothecaceae</taxon>
        <taxon>Candidatus Atelocyanobacterium</taxon>
        <taxon>Candidatus Atelocyanobacterium thalassae</taxon>
    </lineage>
</organism>
<gene>
    <name evidence="1" type="ORF">CPARK_000047300</name>
</gene>
<proteinExistence type="predicted"/>
<dbReference type="RefSeq" id="WP_229637596.1">
    <property type="nucleotide sequence ID" value="NZ_AP024987.1"/>
</dbReference>
<reference evidence="1 2" key="1">
    <citation type="submission" date="2021-08" db="EMBL/GenBank/DDBJ databases">
        <title>Endosymbiont genome of Braarudosphaera bigelowii.</title>
        <authorList>
            <person name="Suzuki S."/>
            <person name="Ishida K."/>
        </authorList>
    </citation>
    <scope>NUCLEOTIDE SEQUENCE [LARGE SCALE GENOMIC DNA]</scope>
    <source>
        <strain evidence="1">CPSB-1</strain>
    </source>
</reference>
<evidence type="ECO:0000313" key="1">
    <source>
        <dbReference type="EMBL" id="BDA39634.1"/>
    </source>
</evidence>
<dbReference type="InterPro" id="IPR025569">
    <property type="entry name" value="DUF4335"/>
</dbReference>
<dbReference type="EMBL" id="AP024987">
    <property type="protein sequence ID" value="BDA39634.1"/>
    <property type="molecule type" value="Genomic_DNA"/>
</dbReference>
<sequence>MNIRRCYSLPNCTLVLEGLNNKISSHETHQILSTLVNAECKFLGIPQKLEGGHIFFENLVKVTSEYVQAYLSGIPHPLPSLTEKNMVNIEKLSEGDLHSLTWSPSVENKDVVMIVLTTVQLFDLVEAIDQFFADNHTLPNFNLELKPISNRYHHSDESFTELAIPITIAVTSLSFISLLLSFIPVPEIVEPKPNLSPVSVETSLYSTHKQK</sequence>
<protein>
    <recommendedName>
        <fullName evidence="3">DUF4335 domain-containing protein</fullName>
    </recommendedName>
</protein>
<name>A0ABN6JYY3_9CHRO</name>
<keyword evidence="2" id="KW-1185">Reference proteome</keyword>
<dbReference type="Proteomes" id="UP001319803">
    <property type="component" value="Chromosome"/>
</dbReference>
<accession>A0ABN6JYY3</accession>
<dbReference type="Pfam" id="PF14233">
    <property type="entry name" value="DUF4335"/>
    <property type="match status" value="1"/>
</dbReference>
<evidence type="ECO:0000313" key="2">
    <source>
        <dbReference type="Proteomes" id="UP001319803"/>
    </source>
</evidence>